<evidence type="ECO:0000313" key="5">
    <source>
        <dbReference type="EMBL" id="MFD2094909.1"/>
    </source>
</evidence>
<keyword evidence="1" id="KW-0547">Nucleotide-binding</keyword>
<evidence type="ECO:0000259" key="3">
    <source>
        <dbReference type="PROSITE" id="PS51192"/>
    </source>
</evidence>
<dbReference type="PANTHER" id="PTHR47962:SF5">
    <property type="entry name" value="ATP-DEPENDENT HELICASE LHR-RELATED"/>
    <property type="match status" value="1"/>
</dbReference>
<name>A0ABW4XLM9_9GAMM</name>
<dbReference type="NCBIfam" id="NF041067">
    <property type="entry name" value="DpdJ"/>
    <property type="match status" value="1"/>
</dbReference>
<keyword evidence="2" id="KW-0067">ATP-binding</keyword>
<protein>
    <submittedName>
        <fullName evidence="5">Protein DpdJ</fullName>
    </submittedName>
</protein>
<organism evidence="5 6">
    <name type="scientific">Corallincola platygyrae</name>
    <dbReference type="NCBI Taxonomy" id="1193278"/>
    <lineage>
        <taxon>Bacteria</taxon>
        <taxon>Pseudomonadati</taxon>
        <taxon>Pseudomonadota</taxon>
        <taxon>Gammaproteobacteria</taxon>
        <taxon>Alteromonadales</taxon>
        <taxon>Psychromonadaceae</taxon>
        <taxon>Corallincola</taxon>
    </lineage>
</organism>
<sequence length="1491" mass="167482">MSLPLKVLHAALNRLEEQETALLAWGDTGGFFTREEVLQEITQACPDHAPDSVFMGLLKHAMLNEAPNPMGLLVYRTRMGEAVHLYRNLRQWFHGKPLEEARTLVSDFRFVRRPRSYPKRELVPAELLATWKSELPLSEQEQQLMQELLSPLDKFRLAGFQARATERIVKAWHYHNQSPRTSSGTIVCAGTGSGKTLSFYLPAMASLAADICQDPTPRVRILAIYPRKELLKDQFMETWSQCRKLDNYLLTTAGRKLRIGSLFGDTPNNVSQAKQALDKQGGAALTFDLLRCVNEQCAGKMQWPLSSMEQQSEVLACSVCGHKVENDEVCLTRQQLSDTAPDILFTTTEMLNQQLGNNFRNKLFGVGASQKGPTLVLLDEVHTYGGNTGAQTAYLLRRWMQRAYCRPHFVGLSATLADAEAFFAELVGANQQNVALVEPQDNEMLDEGAEYLLALRGDPVSQTALLSTSIQASMLTRRILDTPSQRSKGTWGTKSFVFTDDLDVNNRLYHQLSDAEGWKTSYRGATLDRAPLASLRGSENQSEVDPQLKIELGQDWRVAESIGHSLTADGRARVARTSSQDAGVDSEADIVVATASLEVGFNDPTVGAVIQHKAPRDVASYLQRKGRAGRSRTMRPWMLVVLSEFGRDRVAFQRYEELISPQVKRQGLPLHNSHIQKMQAAMATLDWLSQRMGRGAIWTLLNYPQNENKENERKALLSDVEKVLQPGLTKNALETYLQHALHLDEDALQRVLWSPPRSIMLEFLPTLRRYLTTDWAEYAAPWQALSRTRSPMPEFIPDALFSELNLPSLGVRLLRGRNNFDKWESLTFHQGLREFAPGRISKRYATGSNYEADWLVPEDFKPIANQVTEVDFEVSEAFGQRLTEDGNVVTQDGQSISVLKPSEVYTRPLEFTFNLTEKSNAQLKWQVAFNDLEQATPHSPPAGAWKRSLRDITFFTHQHMTPLEVVRYSTGSLASLRFKNGQQAHADFHWRHHGQTVGVGNRQWVDGTRLRISIALAQFRRILSKPEVLRGLRPVYFQSRVSELTRFEHDPFKANWAVECFLAALASELLSGTHDNIKAAIAFLASEDGCAKLQRIPGSLFQSEQAEDAGRQQQLQADLQHLLSEPEVQQELLLCAEALWQAPEQLVGFEAWAQKVLANTLAAATQQALCTLLPDVDEHSVVADALWSAPSSDAPSEQHITFEIWLTECEPGGSGVISRLSDAYHADPTQVLNILARSLKPGDYEQIDFDLFSLLEQLAEEQALQDAVADVRYAIDHASRKAANKQLHKQLVEAGFAVTHSFLTVLYSRLLRAGSSETTDVELLKLLVDWRQLEQQTGLEWNLNIAAHAIAGKESAGDVHEHFQMLCRYQGMLWPRGYTIRQSELNYYNPFITGHALTERMLGAQLFSEQTTSVEAQEPDWLAKVHAQLRQAGRVDLIVSRTMLSQITEIVTLLQVDPLDHLGLFLYPRIGSASRFQGNLVLRVELAEALQ</sequence>
<feature type="domain" description="Helicase ATP-binding" evidence="3">
    <location>
        <begin position="176"/>
        <end position="434"/>
    </location>
</feature>
<dbReference type="InterPro" id="IPR027417">
    <property type="entry name" value="P-loop_NTPase"/>
</dbReference>
<evidence type="ECO:0000313" key="6">
    <source>
        <dbReference type="Proteomes" id="UP001597380"/>
    </source>
</evidence>
<dbReference type="PANTHER" id="PTHR47962">
    <property type="entry name" value="ATP-DEPENDENT HELICASE LHR-RELATED-RELATED"/>
    <property type="match status" value="1"/>
</dbReference>
<dbReference type="Gene3D" id="3.40.50.300">
    <property type="entry name" value="P-loop containing nucleotide triphosphate hydrolases"/>
    <property type="match status" value="2"/>
</dbReference>
<evidence type="ECO:0000256" key="1">
    <source>
        <dbReference type="ARBA" id="ARBA00022741"/>
    </source>
</evidence>
<evidence type="ECO:0000259" key="4">
    <source>
        <dbReference type="PROSITE" id="PS51194"/>
    </source>
</evidence>
<dbReference type="SMART" id="SM00487">
    <property type="entry name" value="DEXDc"/>
    <property type="match status" value="1"/>
</dbReference>
<dbReference type="PROSITE" id="PS51194">
    <property type="entry name" value="HELICASE_CTER"/>
    <property type="match status" value="1"/>
</dbReference>
<dbReference type="InterPro" id="IPR014001">
    <property type="entry name" value="Helicase_ATP-bd"/>
</dbReference>
<dbReference type="RefSeq" id="WP_345338088.1">
    <property type="nucleotide sequence ID" value="NZ_BAABLI010000004.1"/>
</dbReference>
<dbReference type="InterPro" id="IPR001650">
    <property type="entry name" value="Helicase_C-like"/>
</dbReference>
<evidence type="ECO:0000256" key="2">
    <source>
        <dbReference type="ARBA" id="ARBA00022840"/>
    </source>
</evidence>
<dbReference type="InterPro" id="IPR052511">
    <property type="entry name" value="ATP-dep_Helicase"/>
</dbReference>
<dbReference type="SMART" id="SM00490">
    <property type="entry name" value="HELICc"/>
    <property type="match status" value="1"/>
</dbReference>
<comment type="caution">
    <text evidence="5">The sequence shown here is derived from an EMBL/GenBank/DDBJ whole genome shotgun (WGS) entry which is preliminary data.</text>
</comment>
<dbReference type="Pfam" id="PF00270">
    <property type="entry name" value="DEAD"/>
    <property type="match status" value="1"/>
</dbReference>
<dbReference type="SUPFAM" id="SSF52540">
    <property type="entry name" value="P-loop containing nucleoside triphosphate hydrolases"/>
    <property type="match status" value="1"/>
</dbReference>
<accession>A0ABW4XLM9</accession>
<dbReference type="PROSITE" id="PS51192">
    <property type="entry name" value="HELICASE_ATP_BIND_1"/>
    <property type="match status" value="1"/>
</dbReference>
<dbReference type="EMBL" id="JBHUHT010000007">
    <property type="protein sequence ID" value="MFD2094909.1"/>
    <property type="molecule type" value="Genomic_DNA"/>
</dbReference>
<gene>
    <name evidence="5" type="primary">dpdJ</name>
    <name evidence="5" type="ORF">ACFSJ3_02870</name>
</gene>
<keyword evidence="6" id="KW-1185">Reference proteome</keyword>
<feature type="domain" description="Helicase C-terminal" evidence="4">
    <location>
        <begin position="526"/>
        <end position="676"/>
    </location>
</feature>
<dbReference type="InterPro" id="IPR011545">
    <property type="entry name" value="DEAD/DEAH_box_helicase_dom"/>
</dbReference>
<dbReference type="Pfam" id="PF00271">
    <property type="entry name" value="Helicase_C"/>
    <property type="match status" value="1"/>
</dbReference>
<dbReference type="Proteomes" id="UP001597380">
    <property type="component" value="Unassembled WGS sequence"/>
</dbReference>
<proteinExistence type="predicted"/>
<reference evidence="6" key="1">
    <citation type="journal article" date="2019" name="Int. J. Syst. Evol. Microbiol.">
        <title>The Global Catalogue of Microorganisms (GCM) 10K type strain sequencing project: providing services to taxonomists for standard genome sequencing and annotation.</title>
        <authorList>
            <consortium name="The Broad Institute Genomics Platform"/>
            <consortium name="The Broad Institute Genome Sequencing Center for Infectious Disease"/>
            <person name="Wu L."/>
            <person name="Ma J."/>
        </authorList>
    </citation>
    <scope>NUCLEOTIDE SEQUENCE [LARGE SCALE GENOMIC DNA]</scope>
    <source>
        <strain evidence="6">CGMCC 1.10992</strain>
    </source>
</reference>